<name>A0A1Y1I2A6_KLENI</name>
<dbReference type="OrthoDB" id="1884014at2759"/>
<evidence type="ECO:0000259" key="1">
    <source>
        <dbReference type="Pfam" id="PF25086"/>
    </source>
</evidence>
<dbReference type="PANTHER" id="PTHR36047">
    <property type="entry name" value="OS01G0191000 PROTEIN"/>
    <property type="match status" value="1"/>
</dbReference>
<keyword evidence="3" id="KW-1185">Reference proteome</keyword>
<proteinExistence type="predicted"/>
<dbReference type="PANTHER" id="PTHR36047:SF1">
    <property type="entry name" value="OS01G0191000 PROTEIN"/>
    <property type="match status" value="1"/>
</dbReference>
<reference evidence="2 3" key="1">
    <citation type="journal article" date="2014" name="Nat. Commun.">
        <title>Klebsormidium flaccidum genome reveals primary factors for plant terrestrial adaptation.</title>
        <authorList>
            <person name="Hori K."/>
            <person name="Maruyama F."/>
            <person name="Fujisawa T."/>
            <person name="Togashi T."/>
            <person name="Yamamoto N."/>
            <person name="Seo M."/>
            <person name="Sato S."/>
            <person name="Yamada T."/>
            <person name="Mori H."/>
            <person name="Tajima N."/>
            <person name="Moriyama T."/>
            <person name="Ikeuchi M."/>
            <person name="Watanabe M."/>
            <person name="Wada H."/>
            <person name="Kobayashi K."/>
            <person name="Saito M."/>
            <person name="Masuda T."/>
            <person name="Sasaki-Sekimoto Y."/>
            <person name="Mashiguchi K."/>
            <person name="Awai K."/>
            <person name="Shimojima M."/>
            <person name="Masuda S."/>
            <person name="Iwai M."/>
            <person name="Nobusawa T."/>
            <person name="Narise T."/>
            <person name="Kondo S."/>
            <person name="Saito H."/>
            <person name="Sato R."/>
            <person name="Murakawa M."/>
            <person name="Ihara Y."/>
            <person name="Oshima-Yamada Y."/>
            <person name="Ohtaka K."/>
            <person name="Satoh M."/>
            <person name="Sonobe K."/>
            <person name="Ishii M."/>
            <person name="Ohtani R."/>
            <person name="Kanamori-Sato M."/>
            <person name="Honoki R."/>
            <person name="Miyazaki D."/>
            <person name="Mochizuki H."/>
            <person name="Umetsu J."/>
            <person name="Higashi K."/>
            <person name="Shibata D."/>
            <person name="Kamiya Y."/>
            <person name="Sato N."/>
            <person name="Nakamura Y."/>
            <person name="Tabata S."/>
            <person name="Ida S."/>
            <person name="Kurokawa K."/>
            <person name="Ohta H."/>
        </authorList>
    </citation>
    <scope>NUCLEOTIDE SEQUENCE [LARGE SCALE GENOMIC DNA]</scope>
    <source>
        <strain evidence="2 3">NIES-2285</strain>
    </source>
</reference>
<dbReference type="Pfam" id="PF25086">
    <property type="entry name" value="DUF7803"/>
    <property type="match status" value="1"/>
</dbReference>
<feature type="domain" description="DUF7803" evidence="1">
    <location>
        <begin position="2"/>
        <end position="145"/>
    </location>
</feature>
<dbReference type="AlphaFoldDB" id="A0A1Y1I2A6"/>
<evidence type="ECO:0000313" key="2">
    <source>
        <dbReference type="EMBL" id="GAQ82876.1"/>
    </source>
</evidence>
<sequence length="161" mass="18004">MVEEAIMTGDDLMVGPPAPLLPADLAPQILEGVDVCQRPLRRLYKCLYENADAEPFCQNEILLSGRCFQKRDEELRSRLLREESKLARTLPGPELERRQGDLLAAAELLQRRLILASGIDGIEGFRQRWKLNGQLTDVRSRLERLGVSSIPPPSLEAEAGS</sequence>
<dbReference type="Proteomes" id="UP000054558">
    <property type="component" value="Unassembled WGS sequence"/>
</dbReference>
<protein>
    <recommendedName>
        <fullName evidence="1">DUF7803 domain-containing protein</fullName>
    </recommendedName>
</protein>
<accession>A0A1Y1I2A6</accession>
<dbReference type="EMBL" id="DF237076">
    <property type="protein sequence ID" value="GAQ82876.1"/>
    <property type="molecule type" value="Genomic_DNA"/>
</dbReference>
<evidence type="ECO:0000313" key="3">
    <source>
        <dbReference type="Proteomes" id="UP000054558"/>
    </source>
</evidence>
<organism evidence="2 3">
    <name type="scientific">Klebsormidium nitens</name>
    <name type="common">Green alga</name>
    <name type="synonym">Ulothrix nitens</name>
    <dbReference type="NCBI Taxonomy" id="105231"/>
    <lineage>
        <taxon>Eukaryota</taxon>
        <taxon>Viridiplantae</taxon>
        <taxon>Streptophyta</taxon>
        <taxon>Klebsormidiophyceae</taxon>
        <taxon>Klebsormidiales</taxon>
        <taxon>Klebsormidiaceae</taxon>
        <taxon>Klebsormidium</taxon>
    </lineage>
</organism>
<dbReference type="InterPro" id="IPR056705">
    <property type="entry name" value="DUF7803"/>
</dbReference>
<gene>
    <name evidence="2" type="ORF">KFL_001270180</name>
</gene>
<dbReference type="OMA" id="KMVDSEY"/>